<evidence type="ECO:0000256" key="1">
    <source>
        <dbReference type="SAM" id="Phobius"/>
    </source>
</evidence>
<evidence type="ECO:0000313" key="3">
    <source>
        <dbReference type="Proteomes" id="UP001385848"/>
    </source>
</evidence>
<comment type="caution">
    <text evidence="2">The sequence shown here is derived from an EMBL/GenBank/DDBJ whole genome shotgun (WGS) entry which is preliminary data.</text>
</comment>
<dbReference type="GeneID" id="31742687"/>
<evidence type="ECO:0000313" key="2">
    <source>
        <dbReference type="EMBL" id="MEL0564475.1"/>
    </source>
</evidence>
<dbReference type="RefSeq" id="WP_006587958.1">
    <property type="nucleotide sequence ID" value="NZ_CATOUV010000001.1"/>
</dbReference>
<gene>
    <name evidence="2" type="ORF">AAC431_00860</name>
</gene>
<keyword evidence="1" id="KW-0812">Transmembrane</keyword>
<dbReference type="EMBL" id="JBBVUL010000001">
    <property type="protein sequence ID" value="MEL0564475.1"/>
    <property type="molecule type" value="Genomic_DNA"/>
</dbReference>
<keyword evidence="1" id="KW-0472">Membrane</keyword>
<name>A0ABU9FJR7_LACJE</name>
<keyword evidence="1" id="KW-1133">Transmembrane helix</keyword>
<dbReference type="Proteomes" id="UP001385848">
    <property type="component" value="Unassembled WGS sequence"/>
</dbReference>
<accession>A0ABU9FJR7</accession>
<organism evidence="2 3">
    <name type="scientific">Lactobacillus jensenii</name>
    <dbReference type="NCBI Taxonomy" id="109790"/>
    <lineage>
        <taxon>Bacteria</taxon>
        <taxon>Bacillati</taxon>
        <taxon>Bacillota</taxon>
        <taxon>Bacilli</taxon>
        <taxon>Lactobacillales</taxon>
        <taxon>Lactobacillaceae</taxon>
        <taxon>Lactobacillus</taxon>
    </lineage>
</organism>
<reference evidence="2 3" key="1">
    <citation type="submission" date="2024-04" db="EMBL/GenBank/DDBJ databases">
        <title>Three lactobacilli isolated from voided urine samples from females with type 2 diabetes.</title>
        <authorList>
            <person name="Kula A."/>
            <person name="Stegman N."/>
            <person name="Putonti C."/>
        </authorList>
    </citation>
    <scope>NUCLEOTIDE SEQUENCE [LARGE SCALE GENOMIC DNA]</scope>
    <source>
        <strain evidence="2 3">1855</strain>
    </source>
</reference>
<protein>
    <submittedName>
        <fullName evidence="2">LPXTG cell wall anchor domain-containing protein</fullName>
    </submittedName>
</protein>
<sequence>MVRKLLNRFTIIVFSLILFAGMSYLTSQNVSATTSSNSIMKKVVNSNKNLENRNRDDNAAARDNLNFNYNSTLPTSNITQSNIKKILFKTITFPQTFIKFATKLPQTGLQKSEVSLLGIIVLIFTSIVGYHGFFKKNDKE</sequence>
<keyword evidence="3" id="KW-1185">Reference proteome</keyword>
<feature type="transmembrane region" description="Helical" evidence="1">
    <location>
        <begin position="114"/>
        <end position="134"/>
    </location>
</feature>
<dbReference type="NCBIfam" id="TIGR01167">
    <property type="entry name" value="LPXTG_anchor"/>
    <property type="match status" value="1"/>
</dbReference>
<proteinExistence type="predicted"/>